<proteinExistence type="predicted"/>
<gene>
    <name evidence="2" type="ORF">EPICR_50021</name>
</gene>
<reference evidence="2" key="1">
    <citation type="submission" date="2019-01" db="EMBL/GenBank/DDBJ databases">
        <authorList>
            <consortium name="Genoscope - CEA"/>
            <person name="William W."/>
        </authorList>
    </citation>
    <scope>NUCLEOTIDE SEQUENCE</scope>
    <source>
        <strain evidence="2">CR-1</strain>
    </source>
</reference>
<dbReference type="InterPro" id="IPR009061">
    <property type="entry name" value="DNA-bd_dom_put_sf"/>
</dbReference>
<dbReference type="Pfam" id="PF12728">
    <property type="entry name" value="HTH_17"/>
    <property type="match status" value="1"/>
</dbReference>
<accession>A0A484HME0</accession>
<organism evidence="2">
    <name type="scientific">uncultured Desulfobacteraceae bacterium</name>
    <dbReference type="NCBI Taxonomy" id="218296"/>
    <lineage>
        <taxon>Bacteria</taxon>
        <taxon>Pseudomonadati</taxon>
        <taxon>Thermodesulfobacteriota</taxon>
        <taxon>Desulfobacteria</taxon>
        <taxon>Desulfobacterales</taxon>
        <taxon>Desulfobacteraceae</taxon>
        <taxon>environmental samples</taxon>
    </lineage>
</organism>
<dbReference type="InterPro" id="IPR041657">
    <property type="entry name" value="HTH_17"/>
</dbReference>
<feature type="domain" description="Helix-turn-helix" evidence="1">
    <location>
        <begin position="5"/>
        <end position="53"/>
    </location>
</feature>
<dbReference type="AlphaFoldDB" id="A0A484HME0"/>
<evidence type="ECO:0000259" key="1">
    <source>
        <dbReference type="Pfam" id="PF12728"/>
    </source>
</evidence>
<name>A0A484HME0_9BACT</name>
<evidence type="ECO:0000313" key="2">
    <source>
        <dbReference type="EMBL" id="VEN74746.1"/>
    </source>
</evidence>
<dbReference type="EMBL" id="CAACVI010000045">
    <property type="protein sequence ID" value="VEN74746.1"/>
    <property type="molecule type" value="Genomic_DNA"/>
</dbReference>
<sequence>MEKIYNLEQLSEKFGISVRTWREYIKKRELKASKIGRSFFVSDYDLLVFFKKNEAYSWRKKGDYPFDDLL</sequence>
<protein>
    <recommendedName>
        <fullName evidence="1">Helix-turn-helix domain-containing protein</fullName>
    </recommendedName>
</protein>
<dbReference type="SUPFAM" id="SSF46955">
    <property type="entry name" value="Putative DNA-binding domain"/>
    <property type="match status" value="1"/>
</dbReference>